<dbReference type="RefSeq" id="WP_023937236.1">
    <property type="nucleotide sequence ID" value="NZ_FUXH01000015.1"/>
</dbReference>
<dbReference type="AlphaFoldDB" id="A0A0A2G3N7"/>
<evidence type="ECO:0000313" key="11">
    <source>
        <dbReference type="Proteomes" id="UP000030136"/>
    </source>
</evidence>
<dbReference type="FunFam" id="3.20.20.70:FF:000157">
    <property type="entry name" value="Orotidine 5'-phosphate decarboxylase"/>
    <property type="match status" value="1"/>
</dbReference>
<dbReference type="EMBL" id="LS483447">
    <property type="protein sequence ID" value="SQH72455.1"/>
    <property type="molecule type" value="Genomic_DNA"/>
</dbReference>
<dbReference type="InterPro" id="IPR011060">
    <property type="entry name" value="RibuloseP-bd_barrel"/>
</dbReference>
<dbReference type="CDD" id="cd04725">
    <property type="entry name" value="OMP_decarboxylase_like"/>
    <property type="match status" value="1"/>
</dbReference>
<evidence type="ECO:0000313" key="12">
    <source>
        <dbReference type="Proteomes" id="UP000249300"/>
    </source>
</evidence>
<dbReference type="SMART" id="SM00934">
    <property type="entry name" value="OMPdecase"/>
    <property type="match status" value="1"/>
</dbReference>
<reference evidence="9 11" key="1">
    <citation type="submission" date="2014-08" db="EMBL/GenBank/DDBJ databases">
        <title>Porphyromonas crevioricanis strain:COT-253_OH1447 Genome sequencing.</title>
        <authorList>
            <person name="Wallis C."/>
            <person name="Deusch O."/>
            <person name="O'Flynn C."/>
            <person name="Davis I."/>
            <person name="Jospin G."/>
            <person name="Darling A.E."/>
            <person name="Coil D.A."/>
            <person name="Alexiev A."/>
            <person name="Horsfall A."/>
            <person name="Kirkwood N."/>
            <person name="Harris S."/>
            <person name="Eisen J.A."/>
        </authorList>
    </citation>
    <scope>NUCLEOTIDE SEQUENCE [LARGE SCALE GENOMIC DNA]</scope>
    <source>
        <strain evidence="11">COT-253 OH1447</strain>
        <strain evidence="9">COT-253_OH1447</strain>
    </source>
</reference>
<gene>
    <name evidence="9" type="ORF">HQ38_00155</name>
    <name evidence="10" type="ORF">NCTC12858_00273</name>
</gene>
<evidence type="ECO:0000259" key="8">
    <source>
        <dbReference type="SMART" id="SM00934"/>
    </source>
</evidence>
<dbReference type="NCBIfam" id="TIGR02127">
    <property type="entry name" value="pyrF_sub2"/>
    <property type="match status" value="1"/>
</dbReference>
<dbReference type="Proteomes" id="UP000249300">
    <property type="component" value="Chromosome 1"/>
</dbReference>
<evidence type="ECO:0000256" key="3">
    <source>
        <dbReference type="ARBA" id="ARBA00022793"/>
    </source>
</evidence>
<organism evidence="9 11">
    <name type="scientific">Porphyromonas crevioricanis</name>
    <dbReference type="NCBI Taxonomy" id="393921"/>
    <lineage>
        <taxon>Bacteria</taxon>
        <taxon>Pseudomonadati</taxon>
        <taxon>Bacteroidota</taxon>
        <taxon>Bacteroidia</taxon>
        <taxon>Bacteroidales</taxon>
        <taxon>Porphyromonadaceae</taxon>
        <taxon>Porphyromonas</taxon>
    </lineage>
</organism>
<dbReference type="STRING" id="393921.HQ45_07825"/>
<comment type="catalytic activity">
    <reaction evidence="6">
        <text>orotidine 5'-phosphate + H(+) = UMP + CO2</text>
        <dbReference type="Rhea" id="RHEA:11596"/>
        <dbReference type="ChEBI" id="CHEBI:15378"/>
        <dbReference type="ChEBI" id="CHEBI:16526"/>
        <dbReference type="ChEBI" id="CHEBI:57538"/>
        <dbReference type="ChEBI" id="CHEBI:57865"/>
        <dbReference type="EC" id="4.1.1.23"/>
    </reaction>
</comment>
<dbReference type="EMBL" id="JQJC01000001">
    <property type="protein sequence ID" value="KGN96965.1"/>
    <property type="molecule type" value="Genomic_DNA"/>
</dbReference>
<dbReference type="GO" id="GO:0006207">
    <property type="term" value="P:'de novo' pyrimidine nucleobase biosynthetic process"/>
    <property type="evidence" value="ECO:0007669"/>
    <property type="project" value="InterPro"/>
</dbReference>
<dbReference type="Pfam" id="PF00215">
    <property type="entry name" value="OMPdecase"/>
    <property type="match status" value="1"/>
</dbReference>
<reference evidence="10 12" key="2">
    <citation type="submission" date="2018-06" db="EMBL/GenBank/DDBJ databases">
        <authorList>
            <consortium name="Pathogen Informatics"/>
            <person name="Doyle S."/>
        </authorList>
    </citation>
    <scope>NUCLEOTIDE SEQUENCE [LARGE SCALE GENOMIC DNA]</scope>
    <source>
        <strain evidence="10 12">NCTC12858</strain>
    </source>
</reference>
<keyword evidence="4" id="KW-0665">Pyrimidine biosynthesis</keyword>
<keyword evidence="5" id="KW-0456">Lyase</keyword>
<dbReference type="GO" id="GO:0044205">
    <property type="term" value="P:'de novo' UMP biosynthetic process"/>
    <property type="evidence" value="ECO:0007669"/>
    <property type="project" value="UniProtKB-UniPathway"/>
</dbReference>
<comment type="similarity">
    <text evidence="2">Belongs to the OMP decarboxylase family. Type 2 subfamily.</text>
</comment>
<keyword evidence="3" id="KW-0210">Decarboxylase</keyword>
<proteinExistence type="inferred from homology"/>
<dbReference type="PANTHER" id="PTHR43375">
    <property type="entry name" value="OROTIDINE 5'-PHOSPHATE DECARBOXYLASE"/>
    <property type="match status" value="1"/>
</dbReference>
<dbReference type="GO" id="GO:0004590">
    <property type="term" value="F:orotidine-5'-phosphate decarboxylase activity"/>
    <property type="evidence" value="ECO:0007669"/>
    <property type="project" value="UniProtKB-UniRule"/>
</dbReference>
<dbReference type="InterPro" id="IPR011995">
    <property type="entry name" value="OMPdecase_type-2"/>
</dbReference>
<dbReference type="PANTHER" id="PTHR43375:SF1">
    <property type="entry name" value="OROTIDINE 5'-PHOSPHATE DECARBOXYLASE"/>
    <property type="match status" value="1"/>
</dbReference>
<evidence type="ECO:0000256" key="4">
    <source>
        <dbReference type="ARBA" id="ARBA00022975"/>
    </source>
</evidence>
<evidence type="ECO:0000313" key="9">
    <source>
        <dbReference type="EMBL" id="KGN96965.1"/>
    </source>
</evidence>
<sequence length="276" mass="30687">MTREDLINSIRQRRSFLCVGLDTDLQKIPEHLHSEDDPIFAFNQAIVDATASSCVAFKPNLAFYESMGSFGIQSLVKTVEYVKEQYPNHLIIADAKRGDIGNTSDMYAKSFFRHMDVDAVTASPYMGEDSIVPFLQYTDKWVVLLALTSNKGAQDFQLMQSADGEYLFERVLRISQTWDNAKQLMYVVGATQADMLKRVRAIVPDSFLLVPGIGAQKGSLDEVVANGMNADCGLLINASRSIIYADSTEHFASRAADEAEKLRHQMEDALIAKGII</sequence>
<dbReference type="eggNOG" id="COG0284">
    <property type="taxonomic scope" value="Bacteria"/>
</dbReference>
<evidence type="ECO:0000313" key="10">
    <source>
        <dbReference type="EMBL" id="SQH72455.1"/>
    </source>
</evidence>
<dbReference type="UniPathway" id="UPA00070">
    <property type="reaction ID" value="UER00120"/>
</dbReference>
<keyword evidence="12" id="KW-1185">Reference proteome</keyword>
<dbReference type="SUPFAM" id="SSF51366">
    <property type="entry name" value="Ribulose-phoshate binding barrel"/>
    <property type="match status" value="1"/>
</dbReference>
<evidence type="ECO:0000256" key="6">
    <source>
        <dbReference type="ARBA" id="ARBA00049157"/>
    </source>
</evidence>
<evidence type="ECO:0000256" key="2">
    <source>
        <dbReference type="ARBA" id="ARBA00008847"/>
    </source>
</evidence>
<name>A0A0A2G3N7_9PORP</name>
<evidence type="ECO:0000256" key="7">
    <source>
        <dbReference type="NCBIfam" id="TIGR02127"/>
    </source>
</evidence>
<dbReference type="Gene3D" id="3.20.20.70">
    <property type="entry name" value="Aldolase class I"/>
    <property type="match status" value="1"/>
</dbReference>
<feature type="domain" description="Orotidine 5'-phosphate decarboxylase" evidence="8">
    <location>
        <begin position="16"/>
        <end position="255"/>
    </location>
</feature>
<accession>A0A0A2G3N7</accession>
<dbReference type="EC" id="4.1.1.23" evidence="7"/>
<dbReference type="InterPro" id="IPR001754">
    <property type="entry name" value="OMPdeCOase_dom"/>
</dbReference>
<dbReference type="KEGG" id="pcre:NCTC12858_00273"/>
<dbReference type="InterPro" id="IPR013785">
    <property type="entry name" value="Aldolase_TIM"/>
</dbReference>
<dbReference type="OrthoDB" id="9808470at2"/>
<dbReference type="Proteomes" id="UP000030136">
    <property type="component" value="Unassembled WGS sequence"/>
</dbReference>
<protein>
    <recommendedName>
        <fullName evidence="7">Orotidine-5'-phosphate decarboxylase</fullName>
        <ecNumber evidence="7">4.1.1.23</ecNumber>
    </recommendedName>
</protein>
<evidence type="ECO:0000256" key="1">
    <source>
        <dbReference type="ARBA" id="ARBA00004861"/>
    </source>
</evidence>
<comment type="pathway">
    <text evidence="1">Pyrimidine metabolism; UMP biosynthesis via de novo pathway; UMP from orotate: step 2/2.</text>
</comment>
<evidence type="ECO:0000256" key="5">
    <source>
        <dbReference type="ARBA" id="ARBA00023239"/>
    </source>
</evidence>